<dbReference type="Gene3D" id="6.10.30.10">
    <property type="match status" value="1"/>
</dbReference>
<dbReference type="RefSeq" id="WP_289786239.1">
    <property type="nucleotide sequence ID" value="NZ_JAUDJE010000016.1"/>
</dbReference>
<dbReference type="Pfam" id="PF01796">
    <property type="entry name" value="OB_ChsH2_C"/>
    <property type="match status" value="1"/>
</dbReference>
<dbReference type="SUPFAM" id="SSF50249">
    <property type="entry name" value="Nucleic acid-binding proteins"/>
    <property type="match status" value="1"/>
</dbReference>
<dbReference type="InterPro" id="IPR052513">
    <property type="entry name" value="Thioester_dehydratase-like"/>
</dbReference>
<gene>
    <name evidence="3" type="ORF">QUC21_17615</name>
</gene>
<evidence type="ECO:0000259" key="2">
    <source>
        <dbReference type="Pfam" id="PF12172"/>
    </source>
</evidence>
<sequence length="137" mass="14782">MVAGNTDTSSVQSEVGPEKTYFDALARGVWQIQSCQQCGRAVFYPRNVCPYCGGDRLDWFTPSGKGTVYSASTIYRAPEAGGDYNVSLIDLDEGVRLMGGVEGCPPADVKIGMRVNARIGRPEQPARLVFELAGDRA</sequence>
<proteinExistence type="predicted"/>
<protein>
    <submittedName>
        <fullName evidence="3">OB-fold domain-containing protein</fullName>
    </submittedName>
</protein>
<dbReference type="PANTHER" id="PTHR34075">
    <property type="entry name" value="BLR3430 PROTEIN"/>
    <property type="match status" value="1"/>
</dbReference>
<dbReference type="InterPro" id="IPR002878">
    <property type="entry name" value="ChsH2_C"/>
</dbReference>
<dbReference type="InterPro" id="IPR022002">
    <property type="entry name" value="ChsH2_Znr"/>
</dbReference>
<evidence type="ECO:0000313" key="4">
    <source>
        <dbReference type="Proteomes" id="UP001175604"/>
    </source>
</evidence>
<dbReference type="EMBL" id="JAUDJE010000016">
    <property type="protein sequence ID" value="MDM9560859.1"/>
    <property type="molecule type" value="Genomic_DNA"/>
</dbReference>
<organism evidence="3 4">
    <name type="scientific">Bordetella petrii</name>
    <dbReference type="NCBI Taxonomy" id="94624"/>
    <lineage>
        <taxon>Bacteria</taxon>
        <taxon>Pseudomonadati</taxon>
        <taxon>Pseudomonadota</taxon>
        <taxon>Betaproteobacteria</taxon>
        <taxon>Burkholderiales</taxon>
        <taxon>Alcaligenaceae</taxon>
        <taxon>Bordetella</taxon>
    </lineage>
</organism>
<feature type="domain" description="ChsH2 C-terminal OB-fold" evidence="1">
    <location>
        <begin position="62"/>
        <end position="118"/>
    </location>
</feature>
<dbReference type="PANTHER" id="PTHR34075:SF5">
    <property type="entry name" value="BLR3430 PROTEIN"/>
    <property type="match status" value="1"/>
</dbReference>
<dbReference type="Pfam" id="PF12172">
    <property type="entry name" value="zf-ChsH2"/>
    <property type="match status" value="1"/>
</dbReference>
<dbReference type="Proteomes" id="UP001175604">
    <property type="component" value="Unassembled WGS sequence"/>
</dbReference>
<reference evidence="3" key="1">
    <citation type="submission" date="2023-06" db="EMBL/GenBank/DDBJ databases">
        <title>full genome analysis of Phenantherene degrader P3.</title>
        <authorList>
            <person name="Akbar A."/>
            <person name="Rahmeh R."/>
            <person name="Kishk M."/>
        </authorList>
    </citation>
    <scope>NUCLEOTIDE SEQUENCE</scope>
    <source>
        <strain evidence="3">P3</strain>
    </source>
</reference>
<feature type="domain" description="ChsH2 rubredoxin-like zinc ribbon" evidence="2">
    <location>
        <begin position="22"/>
        <end position="57"/>
    </location>
</feature>
<comment type="caution">
    <text evidence="3">The sequence shown here is derived from an EMBL/GenBank/DDBJ whole genome shotgun (WGS) entry which is preliminary data.</text>
</comment>
<dbReference type="InterPro" id="IPR012340">
    <property type="entry name" value="NA-bd_OB-fold"/>
</dbReference>
<name>A0ABT7W6P2_9BORD</name>
<evidence type="ECO:0000313" key="3">
    <source>
        <dbReference type="EMBL" id="MDM9560859.1"/>
    </source>
</evidence>
<keyword evidence="4" id="KW-1185">Reference proteome</keyword>
<evidence type="ECO:0000259" key="1">
    <source>
        <dbReference type="Pfam" id="PF01796"/>
    </source>
</evidence>
<accession>A0ABT7W6P2</accession>